<evidence type="ECO:0000313" key="2">
    <source>
        <dbReference type="Proteomes" id="UP000250123"/>
    </source>
</evidence>
<dbReference type="KEGG" id="sbk:SHEWBE_2186"/>
<protein>
    <submittedName>
        <fullName evidence="1">Uncharacterized protein</fullName>
    </submittedName>
</protein>
<dbReference type="AlphaFoldDB" id="A0A330M1P7"/>
<dbReference type="Proteomes" id="UP000250123">
    <property type="component" value="Chromosome SHEWBE"/>
</dbReference>
<name>A0A330M1P7_9GAMM</name>
<sequence>MIEIMILRIGFNEKSFLPTRPLIDKSGLDLRNEASYMDWQIEQIKKVKQKYSTMWIKLQKLT</sequence>
<dbReference type="EMBL" id="LS483452">
    <property type="protein sequence ID" value="SQH76152.1"/>
    <property type="molecule type" value="Genomic_DNA"/>
</dbReference>
<organism evidence="1 2">
    <name type="scientific">Shewanella benthica</name>
    <dbReference type="NCBI Taxonomy" id="43661"/>
    <lineage>
        <taxon>Bacteria</taxon>
        <taxon>Pseudomonadati</taxon>
        <taxon>Pseudomonadota</taxon>
        <taxon>Gammaproteobacteria</taxon>
        <taxon>Alteromonadales</taxon>
        <taxon>Shewanellaceae</taxon>
        <taxon>Shewanella</taxon>
    </lineage>
</organism>
<proteinExistence type="predicted"/>
<gene>
    <name evidence="1" type="ORF">SHEWBE_2186</name>
</gene>
<accession>A0A330M1P7</accession>
<evidence type="ECO:0000313" key="1">
    <source>
        <dbReference type="EMBL" id="SQH76152.1"/>
    </source>
</evidence>
<reference evidence="2" key="1">
    <citation type="submission" date="2018-06" db="EMBL/GenBank/DDBJ databases">
        <authorList>
            <person name="Cea G.-C."/>
            <person name="William W."/>
        </authorList>
    </citation>
    <scope>NUCLEOTIDE SEQUENCE [LARGE SCALE GENOMIC DNA]</scope>
    <source>
        <strain evidence="2">DB21MT-2</strain>
    </source>
</reference>